<organism evidence="12 13">
    <name type="scientific">Solemya elarraichensis gill symbiont</name>
    <dbReference type="NCBI Taxonomy" id="1918949"/>
    <lineage>
        <taxon>Bacteria</taxon>
        <taxon>Pseudomonadati</taxon>
        <taxon>Pseudomonadota</taxon>
        <taxon>Gammaproteobacteria</taxon>
        <taxon>sulfur-oxidizing symbionts</taxon>
    </lineage>
</organism>
<accession>A0A1T2LBD6</accession>
<comment type="subcellular location">
    <subcellularLocation>
        <location evidence="1">Cell outer membrane</location>
        <topology evidence="1">Multi-pass membrane protein</topology>
    </subcellularLocation>
</comment>
<dbReference type="PRINTS" id="PR00182">
    <property type="entry name" value="ECOLNEIPORIN"/>
</dbReference>
<evidence type="ECO:0000256" key="9">
    <source>
        <dbReference type="ARBA" id="ARBA00023136"/>
    </source>
</evidence>
<dbReference type="Pfam" id="PF13609">
    <property type="entry name" value="Porin_4"/>
    <property type="match status" value="1"/>
</dbReference>
<keyword evidence="13" id="KW-1185">Reference proteome</keyword>
<dbReference type="GO" id="GO:0034220">
    <property type="term" value="P:monoatomic ion transmembrane transport"/>
    <property type="evidence" value="ECO:0007669"/>
    <property type="project" value="InterPro"/>
</dbReference>
<comment type="subunit">
    <text evidence="2">Homotrimer.</text>
</comment>
<evidence type="ECO:0000313" key="13">
    <source>
        <dbReference type="Proteomes" id="UP000190198"/>
    </source>
</evidence>
<evidence type="ECO:0000256" key="5">
    <source>
        <dbReference type="ARBA" id="ARBA00022692"/>
    </source>
</evidence>
<feature type="domain" description="Porin" evidence="11">
    <location>
        <begin position="15"/>
        <end position="267"/>
    </location>
</feature>
<dbReference type="PANTHER" id="PTHR34501">
    <property type="entry name" value="PROTEIN YDDL-RELATED"/>
    <property type="match status" value="1"/>
</dbReference>
<reference evidence="12 13" key="1">
    <citation type="submission" date="2016-11" db="EMBL/GenBank/DDBJ databases">
        <title>Mixed transmission modes and dynamic genome evolution in an obligate animal-bacterial symbiosis.</title>
        <authorList>
            <person name="Russell S.L."/>
            <person name="Corbett-Detig R.B."/>
            <person name="Cavanaugh C.M."/>
        </authorList>
    </citation>
    <scope>NUCLEOTIDE SEQUENCE [LARGE SCALE GENOMIC DNA]</scope>
    <source>
        <strain evidence="12">Sp-SM6</strain>
    </source>
</reference>
<proteinExistence type="predicted"/>
<keyword evidence="5" id="KW-0812">Transmembrane</keyword>
<evidence type="ECO:0000313" key="12">
    <source>
        <dbReference type="EMBL" id="OOZ42401.1"/>
    </source>
</evidence>
<dbReference type="CDD" id="cd00342">
    <property type="entry name" value="gram_neg_porins"/>
    <property type="match status" value="1"/>
</dbReference>
<gene>
    <name evidence="12" type="ORF">BOW52_03375</name>
</gene>
<evidence type="ECO:0000256" key="3">
    <source>
        <dbReference type="ARBA" id="ARBA00022448"/>
    </source>
</evidence>
<keyword evidence="9" id="KW-0472">Membrane</keyword>
<evidence type="ECO:0000259" key="11">
    <source>
        <dbReference type="Pfam" id="PF13609"/>
    </source>
</evidence>
<dbReference type="EMBL" id="MPRK01000040">
    <property type="protein sequence ID" value="OOZ42401.1"/>
    <property type="molecule type" value="Genomic_DNA"/>
</dbReference>
<evidence type="ECO:0000256" key="7">
    <source>
        <dbReference type="ARBA" id="ARBA00023065"/>
    </source>
</evidence>
<evidence type="ECO:0000256" key="2">
    <source>
        <dbReference type="ARBA" id="ARBA00011233"/>
    </source>
</evidence>
<keyword evidence="10" id="KW-0998">Cell outer membrane</keyword>
<evidence type="ECO:0000256" key="10">
    <source>
        <dbReference type="ARBA" id="ARBA00023237"/>
    </source>
</evidence>
<comment type="caution">
    <text evidence="12">The sequence shown here is derived from an EMBL/GenBank/DDBJ whole genome shotgun (WGS) entry which is preliminary data.</text>
</comment>
<sequence length="317" mass="33760">MSRFTSRDQRHSCASRIGFKGTEDLGNGLSVIWKAETGYDFADGGAWDDGGRNAYIGLTGDWGTFLYGRHDTPYKMAYYATGIDVMGDTAMDMNGLGAFNEVRASNAIAYVSPNFNGLTFAGAIVPGEGGPAGDSLADIWAVSVMYSNNGLKLAAAYEDLKCEADGSCSGSYGDDGNDKWLVGAGYTMNNLYVGVAYQSWNYGDDRNDDERVDSWGVTGSYSFGNNKLVASYADVSQGDLGQQGWGLGLSHSLSKRSSVYVAYADLEHQGSYNGYSWDAGAFSGLNGAPNASYDSRITGDSVGEDGAMFSIGMIHNF</sequence>
<dbReference type="PRINTS" id="PR00184">
    <property type="entry name" value="NEISSPPORIN"/>
</dbReference>
<dbReference type="AlphaFoldDB" id="A0A1T2LBD6"/>
<dbReference type="OrthoDB" id="8173690at2"/>
<dbReference type="GO" id="GO:0015288">
    <property type="term" value="F:porin activity"/>
    <property type="evidence" value="ECO:0007669"/>
    <property type="project" value="UniProtKB-KW"/>
</dbReference>
<evidence type="ECO:0000256" key="4">
    <source>
        <dbReference type="ARBA" id="ARBA00022452"/>
    </source>
</evidence>
<dbReference type="Gene3D" id="2.40.160.10">
    <property type="entry name" value="Porin"/>
    <property type="match status" value="1"/>
</dbReference>
<dbReference type="InterPro" id="IPR023614">
    <property type="entry name" value="Porin_dom_sf"/>
</dbReference>
<evidence type="ECO:0000256" key="1">
    <source>
        <dbReference type="ARBA" id="ARBA00004571"/>
    </source>
</evidence>
<dbReference type="PANTHER" id="PTHR34501:SF9">
    <property type="entry name" value="MAJOR OUTER MEMBRANE PROTEIN P.IA"/>
    <property type="match status" value="1"/>
</dbReference>
<evidence type="ECO:0000256" key="8">
    <source>
        <dbReference type="ARBA" id="ARBA00023114"/>
    </source>
</evidence>
<evidence type="ECO:0000256" key="6">
    <source>
        <dbReference type="ARBA" id="ARBA00022729"/>
    </source>
</evidence>
<keyword evidence="4" id="KW-1134">Transmembrane beta strand</keyword>
<keyword evidence="8" id="KW-0626">Porin</keyword>
<protein>
    <recommendedName>
        <fullName evidence="11">Porin domain-containing protein</fullName>
    </recommendedName>
</protein>
<dbReference type="InterPro" id="IPR002299">
    <property type="entry name" value="Porin_Neis"/>
</dbReference>
<dbReference type="InterPro" id="IPR001702">
    <property type="entry name" value="Porin_Gram-ve"/>
</dbReference>
<dbReference type="InterPro" id="IPR050298">
    <property type="entry name" value="Gram-neg_bact_OMP"/>
</dbReference>
<keyword evidence="3" id="KW-0813">Transport</keyword>
<keyword evidence="7" id="KW-0406">Ion transport</keyword>
<keyword evidence="6" id="KW-0732">Signal</keyword>
<dbReference type="InterPro" id="IPR033900">
    <property type="entry name" value="Gram_neg_porin_domain"/>
</dbReference>
<dbReference type="SUPFAM" id="SSF56935">
    <property type="entry name" value="Porins"/>
    <property type="match status" value="1"/>
</dbReference>
<name>A0A1T2LBD6_9GAMM</name>
<dbReference type="GO" id="GO:0009279">
    <property type="term" value="C:cell outer membrane"/>
    <property type="evidence" value="ECO:0007669"/>
    <property type="project" value="UniProtKB-SubCell"/>
</dbReference>
<dbReference type="Proteomes" id="UP000190198">
    <property type="component" value="Unassembled WGS sequence"/>
</dbReference>
<dbReference type="GO" id="GO:0046930">
    <property type="term" value="C:pore complex"/>
    <property type="evidence" value="ECO:0007669"/>
    <property type="project" value="UniProtKB-KW"/>
</dbReference>
<dbReference type="RefSeq" id="WP_078476443.1">
    <property type="nucleotide sequence ID" value="NZ_MPRK01000040.1"/>
</dbReference>